<organism evidence="1 3">
    <name type="scientific">Puccinia graminis f. sp. tritici</name>
    <dbReference type="NCBI Taxonomy" id="56615"/>
    <lineage>
        <taxon>Eukaryota</taxon>
        <taxon>Fungi</taxon>
        <taxon>Dikarya</taxon>
        <taxon>Basidiomycota</taxon>
        <taxon>Pucciniomycotina</taxon>
        <taxon>Pucciniomycetes</taxon>
        <taxon>Pucciniales</taxon>
        <taxon>Pucciniaceae</taxon>
        <taxon>Puccinia</taxon>
    </lineage>
</organism>
<reference evidence="1 3" key="1">
    <citation type="submission" date="2019-05" db="EMBL/GenBank/DDBJ databases">
        <title>Emergence of the Ug99 lineage of the wheat stem rust pathogen through somatic hybridization.</title>
        <authorList>
            <person name="Li F."/>
            <person name="Upadhyaya N.M."/>
            <person name="Sperschneider J."/>
            <person name="Matny O."/>
            <person name="Nguyen-Phuc H."/>
            <person name="Mago R."/>
            <person name="Raley C."/>
            <person name="Miller M.E."/>
            <person name="Silverstein K.A.T."/>
            <person name="Henningsen E."/>
            <person name="Hirsch C.D."/>
            <person name="Visser B."/>
            <person name="Pretorius Z.A."/>
            <person name="Steffenson B.J."/>
            <person name="Schwessinger B."/>
            <person name="Dodds P.N."/>
            <person name="Figueroa M."/>
        </authorList>
    </citation>
    <scope>NUCLEOTIDE SEQUENCE [LARGE SCALE GENOMIC DNA]</scope>
    <source>
        <strain evidence="1 3">Ug99</strain>
    </source>
</reference>
<name>A0A5B0N6U4_PUCGR</name>
<evidence type="ECO:0000313" key="2">
    <source>
        <dbReference type="EMBL" id="KAA1099155.1"/>
    </source>
</evidence>
<accession>A0A5B0N6U4</accession>
<evidence type="ECO:0000313" key="1">
    <source>
        <dbReference type="EMBL" id="KAA1084981.1"/>
    </source>
</evidence>
<dbReference type="EMBL" id="VDEP01000421">
    <property type="protein sequence ID" value="KAA1084981.1"/>
    <property type="molecule type" value="Genomic_DNA"/>
</dbReference>
<dbReference type="EMBL" id="VDEP01000342">
    <property type="protein sequence ID" value="KAA1099155.1"/>
    <property type="molecule type" value="Genomic_DNA"/>
</dbReference>
<dbReference type="AlphaFoldDB" id="A0A5B0N6U4"/>
<evidence type="ECO:0000313" key="3">
    <source>
        <dbReference type="Proteomes" id="UP000325313"/>
    </source>
</evidence>
<gene>
    <name evidence="1" type="ORF">PGTUg99_001032</name>
    <name evidence="2" type="ORF">PGTUg99_004122</name>
</gene>
<protein>
    <submittedName>
        <fullName evidence="1">Uncharacterized protein</fullName>
    </submittedName>
</protein>
<comment type="caution">
    <text evidence="1">The sequence shown here is derived from an EMBL/GenBank/DDBJ whole genome shotgun (WGS) entry which is preliminary data.</text>
</comment>
<dbReference type="Proteomes" id="UP000325313">
    <property type="component" value="Unassembled WGS sequence"/>
</dbReference>
<sequence length="79" mass="9041">MTRASRPNSQAKVHWLQLLRNRWGSQHCTAAVIGIIGPESHPCSLVPQKMLADNRSKSRFSFRLDTRIPQKEALNKKVF</sequence>
<proteinExistence type="predicted"/>